<reference evidence="4" key="3">
    <citation type="submission" date="2015-04" db="UniProtKB">
        <authorList>
            <consortium name="EnsemblPlants"/>
        </authorList>
    </citation>
    <scope>IDENTIFICATION</scope>
    <source>
        <strain evidence="4">cv. Jemalong A17</strain>
    </source>
</reference>
<sequence length="92" mass="10732">MEVKKASREEWSQPSSSHVKGFSNVPCCNCDERCLLRRANTQLNLGRLLSAHSIRMTRQITILHLERWLDENVAAEIETSKIEFERQFVMEV</sequence>
<dbReference type="Proteomes" id="UP000265566">
    <property type="component" value="Chromosome 4"/>
</dbReference>
<protein>
    <submittedName>
        <fullName evidence="2 4">Uncharacterized protein</fullName>
    </submittedName>
</protein>
<dbReference type="EnsemblPlants" id="KEH30570">
    <property type="protein sequence ID" value="KEH30570"/>
    <property type="gene ID" value="MTR_4g074465"/>
</dbReference>
<evidence type="ECO:0000313" key="3">
    <source>
        <dbReference type="EMBL" id="RHN61554.1"/>
    </source>
</evidence>
<evidence type="ECO:0000256" key="1">
    <source>
        <dbReference type="SAM" id="MobiDB-lite"/>
    </source>
</evidence>
<reference evidence="2 5" key="1">
    <citation type="journal article" date="2011" name="Nature">
        <title>The Medicago genome provides insight into the evolution of rhizobial symbioses.</title>
        <authorList>
            <person name="Young N.D."/>
            <person name="Debelle F."/>
            <person name="Oldroyd G.E."/>
            <person name="Geurts R."/>
            <person name="Cannon S.B."/>
            <person name="Udvardi M.K."/>
            <person name="Benedito V.A."/>
            <person name="Mayer K.F."/>
            <person name="Gouzy J."/>
            <person name="Schoof H."/>
            <person name="Van de Peer Y."/>
            <person name="Proost S."/>
            <person name="Cook D.R."/>
            <person name="Meyers B.C."/>
            <person name="Spannagl M."/>
            <person name="Cheung F."/>
            <person name="De Mita S."/>
            <person name="Krishnakumar V."/>
            <person name="Gundlach H."/>
            <person name="Zhou S."/>
            <person name="Mudge J."/>
            <person name="Bharti A.K."/>
            <person name="Murray J.D."/>
            <person name="Naoumkina M.A."/>
            <person name="Rosen B."/>
            <person name="Silverstein K.A."/>
            <person name="Tang H."/>
            <person name="Rombauts S."/>
            <person name="Zhao P.X."/>
            <person name="Zhou P."/>
            <person name="Barbe V."/>
            <person name="Bardou P."/>
            <person name="Bechner M."/>
            <person name="Bellec A."/>
            <person name="Berger A."/>
            <person name="Berges H."/>
            <person name="Bidwell S."/>
            <person name="Bisseling T."/>
            <person name="Choisne N."/>
            <person name="Couloux A."/>
            <person name="Denny R."/>
            <person name="Deshpande S."/>
            <person name="Dai X."/>
            <person name="Doyle J.J."/>
            <person name="Dudez A.M."/>
            <person name="Farmer A.D."/>
            <person name="Fouteau S."/>
            <person name="Franken C."/>
            <person name="Gibelin C."/>
            <person name="Gish J."/>
            <person name="Goldstein S."/>
            <person name="Gonzalez A.J."/>
            <person name="Green P.J."/>
            <person name="Hallab A."/>
            <person name="Hartog M."/>
            <person name="Hua A."/>
            <person name="Humphray S.J."/>
            <person name="Jeong D.H."/>
            <person name="Jing Y."/>
            <person name="Jocker A."/>
            <person name="Kenton S.M."/>
            <person name="Kim D.J."/>
            <person name="Klee K."/>
            <person name="Lai H."/>
            <person name="Lang C."/>
            <person name="Lin S."/>
            <person name="Macmil S.L."/>
            <person name="Magdelenat G."/>
            <person name="Matthews L."/>
            <person name="McCorrison J."/>
            <person name="Monaghan E.L."/>
            <person name="Mun J.H."/>
            <person name="Najar F.Z."/>
            <person name="Nicholson C."/>
            <person name="Noirot C."/>
            <person name="O'Bleness M."/>
            <person name="Paule C.R."/>
            <person name="Poulain J."/>
            <person name="Prion F."/>
            <person name="Qin B."/>
            <person name="Qu C."/>
            <person name="Retzel E.F."/>
            <person name="Riddle C."/>
            <person name="Sallet E."/>
            <person name="Samain S."/>
            <person name="Samson N."/>
            <person name="Sanders I."/>
            <person name="Saurat O."/>
            <person name="Scarpelli C."/>
            <person name="Schiex T."/>
            <person name="Segurens B."/>
            <person name="Severin A.J."/>
            <person name="Sherrier D.J."/>
            <person name="Shi R."/>
            <person name="Sims S."/>
            <person name="Singer S.R."/>
            <person name="Sinharoy S."/>
            <person name="Sterck L."/>
            <person name="Viollet A."/>
            <person name="Wang B.B."/>
            <person name="Wang K."/>
            <person name="Wang M."/>
            <person name="Wang X."/>
            <person name="Warfsmann J."/>
            <person name="Weissenbach J."/>
            <person name="White D.D."/>
            <person name="White J.D."/>
            <person name="Wiley G.B."/>
            <person name="Wincker P."/>
            <person name="Xing Y."/>
            <person name="Yang L."/>
            <person name="Yao Z."/>
            <person name="Ying F."/>
            <person name="Zhai J."/>
            <person name="Zhou L."/>
            <person name="Zuber A."/>
            <person name="Denarie J."/>
            <person name="Dixon R.A."/>
            <person name="May G.D."/>
            <person name="Schwartz D.C."/>
            <person name="Rogers J."/>
            <person name="Quetier F."/>
            <person name="Town C.D."/>
            <person name="Roe B.A."/>
        </authorList>
    </citation>
    <scope>NUCLEOTIDE SEQUENCE [LARGE SCALE GENOMIC DNA]</scope>
    <source>
        <strain evidence="2">A17</strain>
        <strain evidence="4 5">cv. Jemalong A17</strain>
    </source>
</reference>
<feature type="compositionally biased region" description="Basic and acidic residues" evidence="1">
    <location>
        <begin position="1"/>
        <end position="11"/>
    </location>
</feature>
<accession>A0A072UXH2</accession>
<dbReference type="EMBL" id="PSQE01000004">
    <property type="protein sequence ID" value="RHN61554.1"/>
    <property type="molecule type" value="Genomic_DNA"/>
</dbReference>
<proteinExistence type="predicted"/>
<evidence type="ECO:0000313" key="4">
    <source>
        <dbReference type="EnsemblPlants" id="KEH30570"/>
    </source>
</evidence>
<evidence type="ECO:0000313" key="2">
    <source>
        <dbReference type="EMBL" id="KEH30570.1"/>
    </source>
</evidence>
<gene>
    <name evidence="2" type="ordered locus">MTR_4g074465</name>
    <name evidence="3" type="ORF">MtrunA17_Chr4g0037901</name>
</gene>
<dbReference type="AlphaFoldDB" id="A0A072UXH2"/>
<organism evidence="2 5">
    <name type="scientific">Medicago truncatula</name>
    <name type="common">Barrel medic</name>
    <name type="synonym">Medicago tribuloides</name>
    <dbReference type="NCBI Taxonomy" id="3880"/>
    <lineage>
        <taxon>Eukaryota</taxon>
        <taxon>Viridiplantae</taxon>
        <taxon>Streptophyta</taxon>
        <taxon>Embryophyta</taxon>
        <taxon>Tracheophyta</taxon>
        <taxon>Spermatophyta</taxon>
        <taxon>Magnoliopsida</taxon>
        <taxon>eudicotyledons</taxon>
        <taxon>Gunneridae</taxon>
        <taxon>Pentapetalae</taxon>
        <taxon>rosids</taxon>
        <taxon>fabids</taxon>
        <taxon>Fabales</taxon>
        <taxon>Fabaceae</taxon>
        <taxon>Papilionoideae</taxon>
        <taxon>50 kb inversion clade</taxon>
        <taxon>NPAAA clade</taxon>
        <taxon>Hologalegina</taxon>
        <taxon>IRL clade</taxon>
        <taxon>Trifolieae</taxon>
        <taxon>Medicago</taxon>
    </lineage>
</organism>
<keyword evidence="5" id="KW-1185">Reference proteome</keyword>
<dbReference type="Proteomes" id="UP000002051">
    <property type="component" value="Chromosome 4"/>
</dbReference>
<dbReference type="Gramene" id="rna24029">
    <property type="protein sequence ID" value="RHN61554.1"/>
    <property type="gene ID" value="gene24029"/>
</dbReference>
<evidence type="ECO:0000313" key="5">
    <source>
        <dbReference type="Proteomes" id="UP000002051"/>
    </source>
</evidence>
<reference evidence="3" key="4">
    <citation type="journal article" date="2018" name="Nat. Plants">
        <title>Whole-genome landscape of Medicago truncatula symbiotic genes.</title>
        <authorList>
            <person name="Pecrix Y."/>
            <person name="Gamas P."/>
            <person name="Carrere S."/>
        </authorList>
    </citation>
    <scope>NUCLEOTIDE SEQUENCE</scope>
    <source>
        <tissue evidence="3">Leaves</tissue>
    </source>
</reference>
<reference evidence="2 5" key="2">
    <citation type="journal article" date="2014" name="BMC Genomics">
        <title>An improved genome release (version Mt4.0) for the model legume Medicago truncatula.</title>
        <authorList>
            <person name="Tang H."/>
            <person name="Krishnakumar V."/>
            <person name="Bidwell S."/>
            <person name="Rosen B."/>
            <person name="Chan A."/>
            <person name="Zhou S."/>
            <person name="Gentzbittel L."/>
            <person name="Childs K.L."/>
            <person name="Yandell M."/>
            <person name="Gundlach H."/>
            <person name="Mayer K.F."/>
            <person name="Schwartz D.C."/>
            <person name="Town C.D."/>
        </authorList>
    </citation>
    <scope>GENOME REANNOTATION</scope>
    <source>
        <strain evidence="2">A17</strain>
        <strain evidence="4 5">cv. Jemalong A17</strain>
    </source>
</reference>
<dbReference type="HOGENOM" id="CLU_2416617_0_0_1"/>
<dbReference type="EMBL" id="CM001220">
    <property type="protein sequence ID" value="KEH30570.1"/>
    <property type="molecule type" value="Genomic_DNA"/>
</dbReference>
<feature type="region of interest" description="Disordered" evidence="1">
    <location>
        <begin position="1"/>
        <end position="20"/>
    </location>
</feature>
<name>A0A072UXH2_MEDTR</name>